<protein>
    <recommendedName>
        <fullName evidence="2">Peptidoglycan binding-like domain-containing protein</fullName>
    </recommendedName>
</protein>
<name>A0ABP9QMX3_9RHOO</name>
<proteinExistence type="predicted"/>
<dbReference type="InterPro" id="IPR036365">
    <property type="entry name" value="PGBD-like_sf"/>
</dbReference>
<sequence>MQGAQGEEDFAALLDQATSAGHLPDPWQVVRPDLRDANRANSDLYIRALRSRLFSLGYTDDKELKLGDLTPVLSAAILRFQSEARLKPDGWAGPDTKQRLQQLVSFEEEQDPEGWDIDEDPGDLPAVQRAAYLRLYTLGFMDWEDDAQALARQPSCDPVSNPVAREALRAFLALAQKLGLVAAAPAPVLSVPVLRLLFGHDAMIRALATRPDFIADDDNQKFIDAIGRVELWLLDYDVKLAGGDNTHYRLAASPRAAAGTQRVDAVQDALSDLRQRFPKANLPGPSGGFLIFGRSLKFSSQFFALTNSLNNAHEEDAANEAEVEDQILAAASSKADSEDIIGRLNELASRVWDGFKRLWGFLKRLVKAATIAIKDQVWRIARFISARARGAFEFVLKAIEIVHRGSVYLRSRVFPASSPDVAILAFGRDFDVSFFVSQAAAFEDVRFIVDKDAEETHFFVAASRILSALVGIILEVVKIVASNIAGWFLLLLALSRIAGRIKDLVEAVGSIDADSLKTFDTRDAALFSNPVR</sequence>
<dbReference type="Pfam" id="PF01471">
    <property type="entry name" value="PG_binding_1"/>
    <property type="match status" value="1"/>
</dbReference>
<feature type="transmembrane region" description="Helical" evidence="1">
    <location>
        <begin position="465"/>
        <end position="494"/>
    </location>
</feature>
<feature type="domain" description="Peptidoglycan binding-like" evidence="2">
    <location>
        <begin position="46"/>
        <end position="100"/>
    </location>
</feature>
<evidence type="ECO:0000313" key="4">
    <source>
        <dbReference type="Proteomes" id="UP001500547"/>
    </source>
</evidence>
<keyword evidence="1" id="KW-1133">Transmembrane helix</keyword>
<keyword evidence="1" id="KW-0812">Transmembrane</keyword>
<dbReference type="Gene3D" id="1.10.101.10">
    <property type="entry name" value="PGBD-like superfamily/PGBD"/>
    <property type="match status" value="1"/>
</dbReference>
<keyword evidence="1" id="KW-0472">Membrane</keyword>
<dbReference type="EMBL" id="BAABLD010000008">
    <property type="protein sequence ID" value="GAA5164514.1"/>
    <property type="molecule type" value="Genomic_DNA"/>
</dbReference>
<gene>
    <name evidence="3" type="ORF">GCM10025770_18600</name>
</gene>
<comment type="caution">
    <text evidence="3">The sequence shown here is derived from an EMBL/GenBank/DDBJ whole genome shotgun (WGS) entry which is preliminary data.</text>
</comment>
<evidence type="ECO:0000259" key="2">
    <source>
        <dbReference type="Pfam" id="PF01471"/>
    </source>
</evidence>
<dbReference type="SUPFAM" id="SSF47090">
    <property type="entry name" value="PGBD-like"/>
    <property type="match status" value="1"/>
</dbReference>
<dbReference type="InterPro" id="IPR036366">
    <property type="entry name" value="PGBDSf"/>
</dbReference>
<evidence type="ECO:0000313" key="3">
    <source>
        <dbReference type="EMBL" id="GAA5164514.1"/>
    </source>
</evidence>
<accession>A0ABP9QMX3</accession>
<keyword evidence="4" id="KW-1185">Reference proteome</keyword>
<dbReference type="Proteomes" id="UP001500547">
    <property type="component" value="Unassembled WGS sequence"/>
</dbReference>
<dbReference type="InterPro" id="IPR002477">
    <property type="entry name" value="Peptidoglycan-bd-like"/>
</dbReference>
<organism evidence="3 4">
    <name type="scientific">Viridibacterium curvum</name>
    <dbReference type="NCBI Taxonomy" id="1101404"/>
    <lineage>
        <taxon>Bacteria</taxon>
        <taxon>Pseudomonadati</taxon>
        <taxon>Pseudomonadota</taxon>
        <taxon>Betaproteobacteria</taxon>
        <taxon>Rhodocyclales</taxon>
        <taxon>Rhodocyclaceae</taxon>
        <taxon>Viridibacterium</taxon>
    </lineage>
</organism>
<reference evidence="4" key="1">
    <citation type="journal article" date="2019" name="Int. J. Syst. Evol. Microbiol.">
        <title>The Global Catalogue of Microorganisms (GCM) 10K type strain sequencing project: providing services to taxonomists for standard genome sequencing and annotation.</title>
        <authorList>
            <consortium name="The Broad Institute Genomics Platform"/>
            <consortium name="The Broad Institute Genome Sequencing Center for Infectious Disease"/>
            <person name="Wu L."/>
            <person name="Ma J."/>
        </authorList>
    </citation>
    <scope>NUCLEOTIDE SEQUENCE [LARGE SCALE GENOMIC DNA]</scope>
    <source>
        <strain evidence="4">JCM 18715</strain>
    </source>
</reference>
<evidence type="ECO:0000256" key="1">
    <source>
        <dbReference type="SAM" id="Phobius"/>
    </source>
</evidence>
<dbReference type="RefSeq" id="WP_345532639.1">
    <property type="nucleotide sequence ID" value="NZ_BAABLD010000008.1"/>
</dbReference>